<name>A0A812C1U2_ACAPH</name>
<keyword evidence="2 3" id="KW-0732">Signal</keyword>
<feature type="chain" id="PRO_5032401535" evidence="3">
    <location>
        <begin position="22"/>
        <end position="218"/>
    </location>
</feature>
<evidence type="ECO:0000256" key="1">
    <source>
        <dbReference type="ARBA" id="ARBA00007285"/>
    </source>
</evidence>
<dbReference type="InterPro" id="IPR021852">
    <property type="entry name" value="DUF3456"/>
</dbReference>
<dbReference type="OrthoDB" id="6020060at2759"/>
<dbReference type="EMBL" id="CAHIKZ030001031">
    <property type="protein sequence ID" value="CAE1250075.1"/>
    <property type="molecule type" value="Genomic_DNA"/>
</dbReference>
<feature type="domain" description="DUF3456" evidence="4">
    <location>
        <begin position="30"/>
        <end position="179"/>
    </location>
</feature>
<dbReference type="PANTHER" id="PTHR15382">
    <property type="entry name" value="CTG4A-RELATED"/>
    <property type="match status" value="1"/>
</dbReference>
<protein>
    <submittedName>
        <fullName evidence="5">CNPY3_4</fullName>
    </submittedName>
</protein>
<sequence>MNLSNFFFLICLLYTIIIYQSSQVTLPTLCEVCKYMTLELQEKLAETEKSKAVLETGQGLDKKKRIQYQFSELRLTEALHEPHVCDRLLKYNIHNEKPGSLRYAKGRSETMQTLHGLRMKGVKVDLGIPEDLWDTPSVEVSDLHRKCIRLVEDHETDIEDWYFSHQGRRSLQEYLCKDIVLLSHEADCLYEKESNSNKINEEKKYLKGEITGGTKIEL</sequence>
<comment type="similarity">
    <text evidence="1">Belongs to the canopy family.</text>
</comment>
<keyword evidence="6" id="KW-1185">Reference proteome</keyword>
<dbReference type="Proteomes" id="UP000597762">
    <property type="component" value="Unassembled WGS sequence"/>
</dbReference>
<proteinExistence type="inferred from homology"/>
<evidence type="ECO:0000259" key="4">
    <source>
        <dbReference type="Pfam" id="PF11938"/>
    </source>
</evidence>
<gene>
    <name evidence="5" type="ORF">SPHA_26941</name>
</gene>
<feature type="signal peptide" evidence="3">
    <location>
        <begin position="1"/>
        <end position="21"/>
    </location>
</feature>
<evidence type="ECO:0000256" key="3">
    <source>
        <dbReference type="SAM" id="SignalP"/>
    </source>
</evidence>
<dbReference type="Pfam" id="PF11938">
    <property type="entry name" value="DUF3456"/>
    <property type="match status" value="1"/>
</dbReference>
<comment type="caution">
    <text evidence="5">The sequence shown here is derived from an EMBL/GenBank/DDBJ whole genome shotgun (WGS) entry which is preliminary data.</text>
</comment>
<evidence type="ECO:0000313" key="6">
    <source>
        <dbReference type="Proteomes" id="UP000597762"/>
    </source>
</evidence>
<evidence type="ECO:0000313" key="5">
    <source>
        <dbReference type="EMBL" id="CAE1250075.1"/>
    </source>
</evidence>
<reference evidence="5" key="1">
    <citation type="submission" date="2021-01" db="EMBL/GenBank/DDBJ databases">
        <authorList>
            <person name="Li R."/>
            <person name="Bekaert M."/>
        </authorList>
    </citation>
    <scope>NUCLEOTIDE SEQUENCE</scope>
    <source>
        <strain evidence="5">Farmed</strain>
    </source>
</reference>
<evidence type="ECO:0000256" key="2">
    <source>
        <dbReference type="ARBA" id="ARBA00022729"/>
    </source>
</evidence>
<dbReference type="PANTHER" id="PTHR15382:SF8">
    <property type="entry name" value="CANOPY B"/>
    <property type="match status" value="1"/>
</dbReference>
<accession>A0A812C1U2</accession>
<organism evidence="5 6">
    <name type="scientific">Acanthosepion pharaonis</name>
    <name type="common">Pharaoh cuttlefish</name>
    <name type="synonym">Sepia pharaonis</name>
    <dbReference type="NCBI Taxonomy" id="158019"/>
    <lineage>
        <taxon>Eukaryota</taxon>
        <taxon>Metazoa</taxon>
        <taxon>Spiralia</taxon>
        <taxon>Lophotrochozoa</taxon>
        <taxon>Mollusca</taxon>
        <taxon>Cephalopoda</taxon>
        <taxon>Coleoidea</taxon>
        <taxon>Decapodiformes</taxon>
        <taxon>Sepiida</taxon>
        <taxon>Sepiina</taxon>
        <taxon>Sepiidae</taxon>
        <taxon>Acanthosepion</taxon>
    </lineage>
</organism>
<dbReference type="AlphaFoldDB" id="A0A812C1U2"/>